<dbReference type="InterPro" id="IPR036779">
    <property type="entry name" value="LysM_dom_sf"/>
</dbReference>
<dbReference type="PROSITE" id="PS00922">
    <property type="entry name" value="TRANSGLYCOSYLASE"/>
    <property type="match status" value="1"/>
</dbReference>
<dbReference type="InterPro" id="IPR018392">
    <property type="entry name" value="LysM"/>
</dbReference>
<proteinExistence type="inferred from homology"/>
<dbReference type="InterPro" id="IPR008258">
    <property type="entry name" value="Transglycosylase_SLT_dom_1"/>
</dbReference>
<feature type="compositionally biased region" description="Low complexity" evidence="2">
    <location>
        <begin position="418"/>
        <end position="428"/>
    </location>
</feature>
<dbReference type="Pfam" id="PF01476">
    <property type="entry name" value="LysM"/>
    <property type="match status" value="3"/>
</dbReference>
<evidence type="ECO:0000259" key="4">
    <source>
        <dbReference type="PROSITE" id="PS51782"/>
    </source>
</evidence>
<dbReference type="CDD" id="cd00118">
    <property type="entry name" value="LysM"/>
    <property type="match status" value="3"/>
</dbReference>
<sequence>MKTVKRTLWLTAITVGLWNVPAQAQATPQQEEVDYETDTVGLAMDFVPEIEKPSVVVPGELIKTRLASLQKEIPLVYHPDSHKFVEYFINIKPHFTRRMLEHKNLYFPIYEKAFAKHGLPDELKYLSMIESGLDPRIISYAGAGGLWQFMRPTGREFGLRQDAYIDERFDPEKSTEAACRYLRQLHKIFGDWELALASYNAGPGNVRRAMRRSGGDTFWSVYPALPKQTRHYVPQFVAMLYMMHYAEDHGIVAENPEYLTVTDTIHVNGYLDLTTFSALSSVSMEDLRKLNPQLINTVLPDYTRDFVLKVPAEQFAYMKPMRPAIMDSASKKNGVRVMLASNDYEGDYEYKTKRVTYTVRSGETLSSIANKHRVSVAELKKWNRLKSSRVLRGQRLTIVRQVRVAAPAPVLIAEAKPKTTTAPVATTTEETDDENEELVAEGTPVAEAKPASGKAGAAASSVASATTTKSVNHLVKKGETLTVIARQYGVEISDLKEWNDMEDGRLLAGQKLVIQKQVKGEVLAKSTDTKATAPTVAAQPNYPIKARYHTVQQGDTLWTISQRYGLTVDKIKRNNNIRGNSIKAGMKLLITS</sequence>
<comment type="similarity">
    <text evidence="1">Belongs to the transglycosylase Slt family.</text>
</comment>
<dbReference type="Gene3D" id="3.10.350.10">
    <property type="entry name" value="LysM domain"/>
    <property type="match status" value="3"/>
</dbReference>
<dbReference type="CDD" id="cd16894">
    <property type="entry name" value="MltD-like"/>
    <property type="match status" value="1"/>
</dbReference>
<evidence type="ECO:0000256" key="1">
    <source>
        <dbReference type="ARBA" id="ARBA00007734"/>
    </source>
</evidence>
<accession>A0A840TH42</accession>
<keyword evidence="6" id="KW-1185">Reference proteome</keyword>
<dbReference type="PANTHER" id="PTHR33734">
    <property type="entry name" value="LYSM DOMAIN-CONTAINING GPI-ANCHORED PROTEIN 2"/>
    <property type="match status" value="1"/>
</dbReference>
<feature type="chain" id="PRO_5032402774" evidence="3">
    <location>
        <begin position="25"/>
        <end position="592"/>
    </location>
</feature>
<feature type="signal peptide" evidence="3">
    <location>
        <begin position="1"/>
        <end position="24"/>
    </location>
</feature>
<keyword evidence="3" id="KW-0732">Signal</keyword>
<gene>
    <name evidence="5" type="ORF">HNQ92_000682</name>
</gene>
<evidence type="ECO:0000256" key="2">
    <source>
        <dbReference type="SAM" id="MobiDB-lite"/>
    </source>
</evidence>
<dbReference type="SMART" id="SM00257">
    <property type="entry name" value="LysM"/>
    <property type="match status" value="3"/>
</dbReference>
<dbReference type="SUPFAM" id="SSF53955">
    <property type="entry name" value="Lysozyme-like"/>
    <property type="match status" value="1"/>
</dbReference>
<dbReference type="EMBL" id="JACHGF010000001">
    <property type="protein sequence ID" value="MBB5282561.1"/>
    <property type="molecule type" value="Genomic_DNA"/>
</dbReference>
<dbReference type="AlphaFoldDB" id="A0A840TH42"/>
<organism evidence="5 6">
    <name type="scientific">Rhabdobacter roseus</name>
    <dbReference type="NCBI Taxonomy" id="1655419"/>
    <lineage>
        <taxon>Bacteria</taxon>
        <taxon>Pseudomonadati</taxon>
        <taxon>Bacteroidota</taxon>
        <taxon>Cytophagia</taxon>
        <taxon>Cytophagales</taxon>
        <taxon>Cytophagaceae</taxon>
        <taxon>Rhabdobacter</taxon>
    </lineage>
</organism>
<dbReference type="PANTHER" id="PTHR33734:SF22">
    <property type="entry name" value="MEMBRANE-BOUND LYTIC MUREIN TRANSGLYCOSYLASE D"/>
    <property type="match status" value="1"/>
</dbReference>
<dbReference type="GO" id="GO:0000270">
    <property type="term" value="P:peptidoglycan metabolic process"/>
    <property type="evidence" value="ECO:0007669"/>
    <property type="project" value="InterPro"/>
</dbReference>
<dbReference type="InterPro" id="IPR023346">
    <property type="entry name" value="Lysozyme-like_dom_sf"/>
</dbReference>
<dbReference type="RefSeq" id="WP_184170901.1">
    <property type="nucleotide sequence ID" value="NZ_JACHGF010000001.1"/>
</dbReference>
<name>A0A840TH42_9BACT</name>
<feature type="region of interest" description="Disordered" evidence="2">
    <location>
        <begin position="418"/>
        <end position="437"/>
    </location>
</feature>
<dbReference type="Proteomes" id="UP000557307">
    <property type="component" value="Unassembled WGS sequence"/>
</dbReference>
<comment type="caution">
    <text evidence="5">The sequence shown here is derived from an EMBL/GenBank/DDBJ whole genome shotgun (WGS) entry which is preliminary data.</text>
</comment>
<feature type="domain" description="LysM" evidence="4">
    <location>
        <begin position="471"/>
        <end position="514"/>
    </location>
</feature>
<feature type="domain" description="LysM" evidence="4">
    <location>
        <begin position="547"/>
        <end position="590"/>
    </location>
</feature>
<feature type="domain" description="LysM" evidence="4">
    <location>
        <begin position="355"/>
        <end position="398"/>
    </location>
</feature>
<protein>
    <submittedName>
        <fullName evidence="5">Membrane-bound lytic murein transglycosylase D</fullName>
    </submittedName>
</protein>
<dbReference type="Gene3D" id="1.10.530.10">
    <property type="match status" value="1"/>
</dbReference>
<evidence type="ECO:0000313" key="5">
    <source>
        <dbReference type="EMBL" id="MBB5282561.1"/>
    </source>
</evidence>
<dbReference type="InterPro" id="IPR000189">
    <property type="entry name" value="Transglyc_AS"/>
</dbReference>
<dbReference type="Pfam" id="PF01464">
    <property type="entry name" value="SLT"/>
    <property type="match status" value="1"/>
</dbReference>
<dbReference type="GO" id="GO:0016020">
    <property type="term" value="C:membrane"/>
    <property type="evidence" value="ECO:0007669"/>
    <property type="project" value="InterPro"/>
</dbReference>
<reference evidence="5 6" key="1">
    <citation type="submission" date="2020-08" db="EMBL/GenBank/DDBJ databases">
        <title>Genomic Encyclopedia of Type Strains, Phase IV (KMG-IV): sequencing the most valuable type-strain genomes for metagenomic binning, comparative biology and taxonomic classification.</title>
        <authorList>
            <person name="Goeker M."/>
        </authorList>
    </citation>
    <scope>NUCLEOTIDE SEQUENCE [LARGE SCALE GENOMIC DNA]</scope>
    <source>
        <strain evidence="5 6">DSM 105074</strain>
    </source>
</reference>
<dbReference type="GO" id="GO:0008932">
    <property type="term" value="F:lytic endotransglycosylase activity"/>
    <property type="evidence" value="ECO:0007669"/>
    <property type="project" value="TreeGrafter"/>
</dbReference>
<dbReference type="PROSITE" id="PS51782">
    <property type="entry name" value="LYSM"/>
    <property type="match status" value="3"/>
</dbReference>
<dbReference type="SUPFAM" id="SSF54106">
    <property type="entry name" value="LysM domain"/>
    <property type="match status" value="3"/>
</dbReference>
<evidence type="ECO:0000256" key="3">
    <source>
        <dbReference type="SAM" id="SignalP"/>
    </source>
</evidence>
<evidence type="ECO:0000313" key="6">
    <source>
        <dbReference type="Proteomes" id="UP000557307"/>
    </source>
</evidence>